<organism evidence="2 3">
    <name type="scientific">Robinsoniella peoriensis</name>
    <dbReference type="NCBI Taxonomy" id="180332"/>
    <lineage>
        <taxon>Bacteria</taxon>
        <taxon>Bacillati</taxon>
        <taxon>Bacillota</taxon>
        <taxon>Clostridia</taxon>
        <taxon>Lachnospirales</taxon>
        <taxon>Lachnospiraceae</taxon>
        <taxon>Robinsoniella</taxon>
    </lineage>
</organism>
<accession>A0A4U8PZM5</accession>
<dbReference type="STRING" id="180332.GCA_000797495_02307"/>
<dbReference type="GO" id="GO:0016787">
    <property type="term" value="F:hydrolase activity"/>
    <property type="evidence" value="ECO:0007669"/>
    <property type="project" value="InterPro"/>
</dbReference>
<dbReference type="EMBL" id="QGQD01000107">
    <property type="protein sequence ID" value="TLC97839.1"/>
    <property type="molecule type" value="Genomic_DNA"/>
</dbReference>
<sequence length="294" mass="34398">MSYYTRLSKAFENALHLPLTPDSKYILMSDCHRGNGTSTDNFLKNQNLFFAALQYYYMNNFTYIELGDGDELWENRSMTQIINIHSNTFWLMSKFYEENRLYLIYGNHDIMKSFPGYAKRNCTVYYCPESRNYTPLLPGIQFYEGLILDVIPGIRDVYLAHGHQADFFNTKLWHLSRFLVRYLWRPLEYIGILDPTSAAKNNIRKRKIEQNLSTWAKNEGHILITGHTHRPMLADVSATPFFNTGSCVHPRCITGIEIEKHCFTLVKWTYCTRKDFTVAICREVLAGPICINEY</sequence>
<dbReference type="Proteomes" id="UP000306509">
    <property type="component" value="Unassembled WGS sequence"/>
</dbReference>
<dbReference type="Gene3D" id="3.60.21.10">
    <property type="match status" value="1"/>
</dbReference>
<protein>
    <submittedName>
        <fullName evidence="2">Calcineurin-like phosphoesterase superfamily domain protein</fullName>
    </submittedName>
</protein>
<evidence type="ECO:0000313" key="3">
    <source>
        <dbReference type="Proteomes" id="UP000306509"/>
    </source>
</evidence>
<evidence type="ECO:0000313" key="2">
    <source>
        <dbReference type="EMBL" id="TLC97839.1"/>
    </source>
</evidence>
<feature type="domain" description="Calcineurin-like phosphoesterase" evidence="1">
    <location>
        <begin position="26"/>
        <end position="231"/>
    </location>
</feature>
<dbReference type="InterPro" id="IPR029052">
    <property type="entry name" value="Metallo-depent_PP-like"/>
</dbReference>
<dbReference type="AlphaFoldDB" id="A0A4U8PZM5"/>
<comment type="caution">
    <text evidence="2">The sequence shown here is derived from an EMBL/GenBank/DDBJ whole genome shotgun (WGS) entry which is preliminary data.</text>
</comment>
<dbReference type="SUPFAM" id="SSF56300">
    <property type="entry name" value="Metallo-dependent phosphatases"/>
    <property type="match status" value="1"/>
</dbReference>
<gene>
    <name evidence="2" type="ORF">DSM106044_05202</name>
</gene>
<name>A0A4U8PZM5_9FIRM</name>
<evidence type="ECO:0000259" key="1">
    <source>
        <dbReference type="Pfam" id="PF00149"/>
    </source>
</evidence>
<keyword evidence="3" id="KW-1185">Reference proteome</keyword>
<reference evidence="2 3" key="1">
    <citation type="journal article" date="2019" name="Anaerobe">
        <title>Detection of Robinsoniella peoriensis in multiple bone samples of a trauma patient.</title>
        <authorList>
            <person name="Schrottner P."/>
            <person name="Hartwich K."/>
            <person name="Bunk B."/>
            <person name="Schober I."/>
            <person name="Helbig S."/>
            <person name="Rudolph W.W."/>
            <person name="Gunzer F."/>
        </authorList>
    </citation>
    <scope>NUCLEOTIDE SEQUENCE [LARGE SCALE GENOMIC DNA]</scope>
    <source>
        <strain evidence="2 3">DSM 106044</strain>
    </source>
</reference>
<proteinExistence type="predicted"/>
<dbReference type="Pfam" id="PF00149">
    <property type="entry name" value="Metallophos"/>
    <property type="match status" value="1"/>
</dbReference>
<dbReference type="RefSeq" id="WP_044296132.1">
    <property type="nucleotide sequence ID" value="NZ_CAUSDN010000064.1"/>
</dbReference>
<dbReference type="InterPro" id="IPR004843">
    <property type="entry name" value="Calcineurin-like_PHP"/>
</dbReference>